<keyword evidence="3" id="KW-0488">Methylation</keyword>
<evidence type="ECO:0000256" key="2">
    <source>
        <dbReference type="ARBA" id="ARBA00022475"/>
    </source>
</evidence>
<dbReference type="Pfam" id="PF00015">
    <property type="entry name" value="MCPsignal"/>
    <property type="match status" value="1"/>
</dbReference>
<dbReference type="GO" id="GO:0005886">
    <property type="term" value="C:plasma membrane"/>
    <property type="evidence" value="ECO:0007669"/>
    <property type="project" value="UniProtKB-SubCell"/>
</dbReference>
<dbReference type="SMART" id="SM00283">
    <property type="entry name" value="MA"/>
    <property type="match status" value="1"/>
</dbReference>
<evidence type="ECO:0000256" key="6">
    <source>
        <dbReference type="ARBA" id="ARBA00022692"/>
    </source>
</evidence>
<dbReference type="PROSITE" id="PS50112">
    <property type="entry name" value="PAS"/>
    <property type="match status" value="1"/>
</dbReference>
<gene>
    <name evidence="17" type="ORF">GCM10011369_28830</name>
</gene>
<evidence type="ECO:0000256" key="5">
    <source>
        <dbReference type="ARBA" id="ARBA00022519"/>
    </source>
</evidence>
<evidence type="ECO:0000256" key="10">
    <source>
        <dbReference type="ARBA" id="ARBA00029447"/>
    </source>
</evidence>
<evidence type="ECO:0000256" key="9">
    <source>
        <dbReference type="ARBA" id="ARBA00023224"/>
    </source>
</evidence>
<dbReference type="Gene3D" id="3.30.450.20">
    <property type="entry name" value="PAS domain"/>
    <property type="match status" value="1"/>
</dbReference>
<protein>
    <submittedName>
        <fullName evidence="17">Methyl-accepting chemotaxis protein</fullName>
    </submittedName>
</protein>
<dbReference type="PANTHER" id="PTHR32089:SF74">
    <property type="entry name" value="METHYL-ACCEPTING CHEMOTAXIS PROTEIN AER"/>
    <property type="match status" value="1"/>
</dbReference>
<dbReference type="CDD" id="cd11386">
    <property type="entry name" value="MCP_signal"/>
    <property type="match status" value="1"/>
</dbReference>
<dbReference type="InterPro" id="IPR035965">
    <property type="entry name" value="PAS-like_dom_sf"/>
</dbReference>
<dbReference type="GO" id="GO:0004888">
    <property type="term" value="F:transmembrane signaling receptor activity"/>
    <property type="evidence" value="ECO:0007669"/>
    <property type="project" value="InterPro"/>
</dbReference>
<dbReference type="GO" id="GO:0052131">
    <property type="term" value="P:positive aerotaxis"/>
    <property type="evidence" value="ECO:0007669"/>
    <property type="project" value="UniProtKB-ARBA"/>
</dbReference>
<dbReference type="PANTHER" id="PTHR32089">
    <property type="entry name" value="METHYL-ACCEPTING CHEMOTAXIS PROTEIN MCPB"/>
    <property type="match status" value="1"/>
</dbReference>
<dbReference type="SUPFAM" id="SSF55785">
    <property type="entry name" value="PYP-like sensor domain (PAS domain)"/>
    <property type="match status" value="1"/>
</dbReference>
<evidence type="ECO:0000256" key="13">
    <source>
        <dbReference type="SAM" id="Phobius"/>
    </source>
</evidence>
<evidence type="ECO:0000256" key="3">
    <source>
        <dbReference type="ARBA" id="ARBA00022481"/>
    </source>
</evidence>
<evidence type="ECO:0000256" key="1">
    <source>
        <dbReference type="ARBA" id="ARBA00004429"/>
    </source>
</evidence>
<evidence type="ECO:0000313" key="17">
    <source>
        <dbReference type="EMBL" id="GGA85033.1"/>
    </source>
</evidence>
<organism evidence="17 18">
    <name type="scientific">Neiella marina</name>
    <dbReference type="NCBI Taxonomy" id="508461"/>
    <lineage>
        <taxon>Bacteria</taxon>
        <taxon>Pseudomonadati</taxon>
        <taxon>Pseudomonadota</taxon>
        <taxon>Gammaproteobacteria</taxon>
        <taxon>Alteromonadales</taxon>
        <taxon>Echinimonadaceae</taxon>
        <taxon>Neiella</taxon>
    </lineage>
</organism>
<reference evidence="18" key="1">
    <citation type="journal article" date="2019" name="Int. J. Syst. Evol. Microbiol.">
        <title>The Global Catalogue of Microorganisms (GCM) 10K type strain sequencing project: providing services to taxonomists for standard genome sequencing and annotation.</title>
        <authorList>
            <consortium name="The Broad Institute Genomics Platform"/>
            <consortium name="The Broad Institute Genome Sequencing Center for Infectious Disease"/>
            <person name="Wu L."/>
            <person name="Ma J."/>
        </authorList>
    </citation>
    <scope>NUCLEOTIDE SEQUENCE [LARGE SCALE GENOMIC DNA]</scope>
    <source>
        <strain evidence="18">CGMCC 1.10130</strain>
    </source>
</reference>
<evidence type="ECO:0000259" key="15">
    <source>
        <dbReference type="PROSITE" id="PS50112"/>
    </source>
</evidence>
<keyword evidence="5" id="KW-0997">Cell inner membrane</keyword>
<dbReference type="CDD" id="cd00130">
    <property type="entry name" value="PAS"/>
    <property type="match status" value="1"/>
</dbReference>
<name>A0A8J2U7Y1_9GAMM</name>
<evidence type="ECO:0000259" key="16">
    <source>
        <dbReference type="PROSITE" id="PS50192"/>
    </source>
</evidence>
<comment type="caution">
    <text evidence="17">The sequence shown here is derived from an EMBL/GenBank/DDBJ whole genome shotgun (WGS) entry which is preliminary data.</text>
</comment>
<keyword evidence="8 13" id="KW-0472">Membrane</keyword>
<evidence type="ECO:0000259" key="14">
    <source>
        <dbReference type="PROSITE" id="PS50111"/>
    </source>
</evidence>
<evidence type="ECO:0000256" key="12">
    <source>
        <dbReference type="SAM" id="Coils"/>
    </source>
</evidence>
<dbReference type="Gene3D" id="1.10.287.950">
    <property type="entry name" value="Methyl-accepting chemotaxis protein"/>
    <property type="match status" value="1"/>
</dbReference>
<evidence type="ECO:0000256" key="8">
    <source>
        <dbReference type="ARBA" id="ARBA00023136"/>
    </source>
</evidence>
<dbReference type="PROSITE" id="PS50192">
    <property type="entry name" value="T_SNARE"/>
    <property type="match status" value="1"/>
</dbReference>
<dbReference type="Pfam" id="PF08447">
    <property type="entry name" value="PAS_3"/>
    <property type="match status" value="1"/>
</dbReference>
<dbReference type="PROSITE" id="PS50111">
    <property type="entry name" value="CHEMOTAXIS_TRANSDUC_2"/>
    <property type="match status" value="1"/>
</dbReference>
<feature type="domain" description="PAS" evidence="15">
    <location>
        <begin position="37"/>
        <end position="72"/>
    </location>
</feature>
<proteinExistence type="inferred from homology"/>
<dbReference type="FunFam" id="3.30.450.20:FF:000046">
    <property type="entry name" value="Aerotaxis sensor receptor"/>
    <property type="match status" value="1"/>
</dbReference>
<feature type="coiled-coil region" evidence="12">
    <location>
        <begin position="333"/>
        <end position="360"/>
    </location>
</feature>
<dbReference type="PRINTS" id="PR00260">
    <property type="entry name" value="CHEMTRNSDUCR"/>
</dbReference>
<dbReference type="GO" id="GO:0007165">
    <property type="term" value="P:signal transduction"/>
    <property type="evidence" value="ECO:0007669"/>
    <property type="project" value="UniProtKB-KW"/>
</dbReference>
<feature type="transmembrane region" description="Helical" evidence="13">
    <location>
        <begin position="165"/>
        <end position="183"/>
    </location>
</feature>
<evidence type="ECO:0000256" key="4">
    <source>
        <dbReference type="ARBA" id="ARBA00022500"/>
    </source>
</evidence>
<dbReference type="NCBIfam" id="TIGR00229">
    <property type="entry name" value="sensory_box"/>
    <property type="match status" value="1"/>
</dbReference>
<sequence>MDEGHYDVGTYSMRTNLPVTQKEVTYSQDTNILSTTDPSSHITYINSDFVRISGFESDELLGNPHNMIRHPDMPPAAFKEMWARLKQGHSWMGLVKNRCKNGDHYWVHAYATPIKENGRIKEYQSVRVKPESQEVARAEKLYKKLLAQPEKAAASLRGLQIQQKMAIHGMLGLVLLFAIGLSLSASWAWPTAAIIATLYVCCACMWQFQPIAEMSKELKQEMDDAVAREVYTGRQDEVGQLRACLKMLRSQQRAMAGRINDYSNHLVSASGVLKTNMDGSLTEIEKQYQQSDMVATAVEEMSVSIQQVATSALQTSEHAKVANDEMASGKDSVAETLEAINQLSSEVEKASDVINRLASESDQIGSVVDVIRSIAEQTNLLALNAAIEAARAGEQGRGFAVVADEVRTLATRTHESTEEIMTMVEKLQGQAKNAVSAMENAASSAVKSVTSVHDAEENIEQATRSVSSINDMNLQIASAVEQQSHVSEEISGNIIALKNLADQIRQQATDSTDACGQVSTMANELNVLSERYWQE</sequence>
<dbReference type="AlphaFoldDB" id="A0A8J2U7Y1"/>
<dbReference type="FunFam" id="1.10.287.950:FF:000001">
    <property type="entry name" value="Methyl-accepting chemotaxis sensory transducer"/>
    <property type="match status" value="1"/>
</dbReference>
<keyword evidence="6 13" id="KW-0812">Transmembrane</keyword>
<accession>A0A8J2U7Y1</accession>
<evidence type="ECO:0000313" key="18">
    <source>
        <dbReference type="Proteomes" id="UP000619743"/>
    </source>
</evidence>
<dbReference type="EMBL" id="BMDX01000017">
    <property type="protein sequence ID" value="GGA85033.1"/>
    <property type="molecule type" value="Genomic_DNA"/>
</dbReference>
<evidence type="ECO:0000256" key="11">
    <source>
        <dbReference type="PROSITE-ProRule" id="PRU00284"/>
    </source>
</evidence>
<feature type="domain" description="T-SNARE coiled-coil homology" evidence="16">
    <location>
        <begin position="449"/>
        <end position="494"/>
    </location>
</feature>
<evidence type="ECO:0000256" key="7">
    <source>
        <dbReference type="ARBA" id="ARBA00022989"/>
    </source>
</evidence>
<keyword evidence="12" id="KW-0175">Coiled coil</keyword>
<dbReference type="InterPro" id="IPR000727">
    <property type="entry name" value="T_SNARE_dom"/>
</dbReference>
<keyword evidence="7 13" id="KW-1133">Transmembrane helix</keyword>
<keyword evidence="4" id="KW-0145">Chemotaxis</keyword>
<dbReference type="InterPro" id="IPR004090">
    <property type="entry name" value="Chemotax_Me-accpt_rcpt"/>
</dbReference>
<comment type="similarity">
    <text evidence="10">Belongs to the methyl-accepting chemotaxis (MCP) protein family.</text>
</comment>
<dbReference type="InterPro" id="IPR013655">
    <property type="entry name" value="PAS_fold_3"/>
</dbReference>
<comment type="subcellular location">
    <subcellularLocation>
        <location evidence="1">Cell inner membrane</location>
        <topology evidence="1">Multi-pass membrane protein</topology>
    </subcellularLocation>
</comment>
<feature type="domain" description="Methyl-accepting transducer" evidence="14">
    <location>
        <begin position="262"/>
        <end position="498"/>
    </location>
</feature>
<dbReference type="Proteomes" id="UP000619743">
    <property type="component" value="Unassembled WGS sequence"/>
</dbReference>
<keyword evidence="2" id="KW-1003">Cell membrane</keyword>
<keyword evidence="18" id="KW-1185">Reference proteome</keyword>
<keyword evidence="9 11" id="KW-0807">Transducer</keyword>
<dbReference type="InterPro" id="IPR000014">
    <property type="entry name" value="PAS"/>
</dbReference>
<dbReference type="InterPro" id="IPR004089">
    <property type="entry name" value="MCPsignal_dom"/>
</dbReference>
<dbReference type="SUPFAM" id="SSF58104">
    <property type="entry name" value="Methyl-accepting chemotaxis protein (MCP) signaling domain"/>
    <property type="match status" value="1"/>
</dbReference>